<evidence type="ECO:0000256" key="1">
    <source>
        <dbReference type="ARBA" id="ARBA00021292"/>
    </source>
</evidence>
<dbReference type="NCBIfam" id="TIGR02149">
    <property type="entry name" value="glgA_Coryne"/>
    <property type="match status" value="1"/>
</dbReference>
<dbReference type="GO" id="GO:0009011">
    <property type="term" value="F:alpha-1,4-glucan glucosyltransferase (ADP-glucose donor) activity"/>
    <property type="evidence" value="ECO:0007669"/>
    <property type="project" value="UniProtKB-EC"/>
</dbReference>
<evidence type="ECO:0000313" key="6">
    <source>
        <dbReference type="EMBL" id="MER6980023.1"/>
    </source>
</evidence>
<protein>
    <recommendedName>
        <fullName evidence="1">D-inositol 3-phosphate glycosyltransferase</fullName>
    </recommendedName>
</protein>
<name>A0ABV1W757_9ACTN</name>
<comment type="caution">
    <text evidence="6">The sequence shown here is derived from an EMBL/GenBank/DDBJ whole genome shotgun (WGS) entry which is preliminary data.</text>
</comment>
<dbReference type="Pfam" id="PF13439">
    <property type="entry name" value="Glyco_transf_4"/>
    <property type="match status" value="1"/>
</dbReference>
<keyword evidence="3 6" id="KW-0808">Transferase</keyword>
<keyword evidence="2 6" id="KW-0328">Glycosyltransferase</keyword>
<evidence type="ECO:0000259" key="4">
    <source>
        <dbReference type="Pfam" id="PF00534"/>
    </source>
</evidence>
<dbReference type="SUPFAM" id="SSF53756">
    <property type="entry name" value="UDP-Glycosyltransferase/glycogen phosphorylase"/>
    <property type="match status" value="1"/>
</dbReference>
<dbReference type="InterPro" id="IPR011875">
    <property type="entry name" value="M1P_synthase"/>
</dbReference>
<dbReference type="Gene3D" id="3.40.50.2000">
    <property type="entry name" value="Glycogen Phosphorylase B"/>
    <property type="match status" value="2"/>
</dbReference>
<sequence length="387" mass="41907">MRVGLLTREYPPDVYGGAGVHVEFLAQELRGLVDLEVHCWGEASSADTAAGVVRHRPWSTLDGANDALRTFSVDLAMTAGLDGCELVHSHTWYANLAGHLGKLLYGVPHVLTAHSLEPLRPWKAEQLGGGYALSGWAERTAIEAADAVVAVSGAMREDILGCYPALAPDRVHVIHNGIDTTLYRPDHGTDALTRIGVDPDRPYVLFVGRITRQKGVPHLLRAVRDIDPAAQVVLCAGAPDTPEIDREFRDLYEELSRVRAGVHWIPQMLPRPDVIQLLTHAAVFVCPSVYEPLGIVNLEAMACGTPVVASRVGGIPEVVEDGRTGVLVDVDDDFETGLARALDVVLGDPAAARDLGEAGRRRAVAEFGWDAVARRTVRLYEEILKQA</sequence>
<evidence type="ECO:0000259" key="5">
    <source>
        <dbReference type="Pfam" id="PF13439"/>
    </source>
</evidence>
<dbReference type="InterPro" id="IPR001296">
    <property type="entry name" value="Glyco_trans_1"/>
</dbReference>
<dbReference type="PANTHER" id="PTHR12526:SF590">
    <property type="entry name" value="ALPHA-MALTOSE-1-PHOSPHATE SYNTHASE"/>
    <property type="match status" value="1"/>
</dbReference>
<dbReference type="CDD" id="cd03801">
    <property type="entry name" value="GT4_PimA-like"/>
    <property type="match status" value="1"/>
</dbReference>
<evidence type="ECO:0000256" key="3">
    <source>
        <dbReference type="ARBA" id="ARBA00022679"/>
    </source>
</evidence>
<dbReference type="RefSeq" id="WP_086730418.1">
    <property type="nucleotide sequence ID" value="NZ_MUBM01000409.1"/>
</dbReference>
<accession>A0ABV1W757</accession>
<dbReference type="InterPro" id="IPR028098">
    <property type="entry name" value="Glyco_trans_4-like_N"/>
</dbReference>
<dbReference type="Proteomes" id="UP001458415">
    <property type="component" value="Unassembled WGS sequence"/>
</dbReference>
<feature type="domain" description="Glycosyl transferase family 1" evidence="4">
    <location>
        <begin position="196"/>
        <end position="362"/>
    </location>
</feature>
<dbReference type="EMBL" id="JBEPCU010000473">
    <property type="protein sequence ID" value="MER6980023.1"/>
    <property type="molecule type" value="Genomic_DNA"/>
</dbReference>
<proteinExistence type="predicted"/>
<dbReference type="Pfam" id="PF00534">
    <property type="entry name" value="Glycos_transf_1"/>
    <property type="match status" value="1"/>
</dbReference>
<evidence type="ECO:0000313" key="7">
    <source>
        <dbReference type="Proteomes" id="UP001458415"/>
    </source>
</evidence>
<dbReference type="PANTHER" id="PTHR12526">
    <property type="entry name" value="GLYCOSYLTRANSFERASE"/>
    <property type="match status" value="1"/>
</dbReference>
<keyword evidence="7" id="KW-1185">Reference proteome</keyword>
<feature type="domain" description="Glycosyltransferase subfamily 4-like N-terminal" evidence="5">
    <location>
        <begin position="15"/>
        <end position="181"/>
    </location>
</feature>
<reference evidence="6 7" key="1">
    <citation type="submission" date="2024-06" db="EMBL/GenBank/DDBJ databases">
        <title>The Natural Products Discovery Center: Release of the First 8490 Sequenced Strains for Exploring Actinobacteria Biosynthetic Diversity.</title>
        <authorList>
            <person name="Kalkreuter E."/>
            <person name="Kautsar S.A."/>
            <person name="Yang D."/>
            <person name="Bader C.D."/>
            <person name="Teijaro C.N."/>
            <person name="Fluegel L."/>
            <person name="Davis C.M."/>
            <person name="Simpson J.R."/>
            <person name="Lauterbach L."/>
            <person name="Steele A.D."/>
            <person name="Gui C."/>
            <person name="Meng S."/>
            <person name="Li G."/>
            <person name="Viehrig K."/>
            <person name="Ye F."/>
            <person name="Su P."/>
            <person name="Kiefer A.F."/>
            <person name="Nichols A."/>
            <person name="Cepeda A.J."/>
            <person name="Yan W."/>
            <person name="Fan B."/>
            <person name="Jiang Y."/>
            <person name="Adhikari A."/>
            <person name="Zheng C.-J."/>
            <person name="Schuster L."/>
            <person name="Cowan T.M."/>
            <person name="Smanski M.J."/>
            <person name="Chevrette M.G."/>
            <person name="De Carvalho L.P.S."/>
            <person name="Shen B."/>
        </authorList>
    </citation>
    <scope>NUCLEOTIDE SEQUENCE [LARGE SCALE GENOMIC DNA]</scope>
    <source>
        <strain evidence="6 7">NPDC000634</strain>
    </source>
</reference>
<evidence type="ECO:0000256" key="2">
    <source>
        <dbReference type="ARBA" id="ARBA00022676"/>
    </source>
</evidence>
<gene>
    <name evidence="6" type="primary">glgA</name>
    <name evidence="6" type="ORF">ABT317_24390</name>
</gene>
<organism evidence="6 7">
    <name type="scientific">Streptomyces carpinensis</name>
    <dbReference type="NCBI Taxonomy" id="66369"/>
    <lineage>
        <taxon>Bacteria</taxon>
        <taxon>Bacillati</taxon>
        <taxon>Actinomycetota</taxon>
        <taxon>Actinomycetes</taxon>
        <taxon>Kitasatosporales</taxon>
        <taxon>Streptomycetaceae</taxon>
        <taxon>Streptomyces</taxon>
    </lineage>
</organism>